<keyword evidence="2" id="KW-1185">Reference proteome</keyword>
<name>A0AAD5RUW5_9PEZI</name>
<evidence type="ECO:0000313" key="1">
    <source>
        <dbReference type="EMBL" id="KAJ2903791.1"/>
    </source>
</evidence>
<evidence type="ECO:0000313" key="2">
    <source>
        <dbReference type="Proteomes" id="UP001201980"/>
    </source>
</evidence>
<dbReference type="Proteomes" id="UP001201980">
    <property type="component" value="Unassembled WGS sequence"/>
</dbReference>
<gene>
    <name evidence="1" type="ORF">MKZ38_009357</name>
</gene>
<comment type="caution">
    <text evidence="1">The sequence shown here is derived from an EMBL/GenBank/DDBJ whole genome shotgun (WGS) entry which is preliminary data.</text>
</comment>
<reference evidence="1" key="1">
    <citation type="submission" date="2022-07" db="EMBL/GenBank/DDBJ databases">
        <title>Draft genome sequence of Zalerion maritima ATCC 34329, a (micro)plastics degrading marine fungus.</title>
        <authorList>
            <person name="Paco A."/>
            <person name="Goncalves M.F.M."/>
            <person name="Rocha-Santos T.A.P."/>
            <person name="Alves A."/>
        </authorList>
    </citation>
    <scope>NUCLEOTIDE SEQUENCE</scope>
    <source>
        <strain evidence="1">ATCC 34329</strain>
    </source>
</reference>
<organism evidence="1 2">
    <name type="scientific">Zalerion maritima</name>
    <dbReference type="NCBI Taxonomy" id="339359"/>
    <lineage>
        <taxon>Eukaryota</taxon>
        <taxon>Fungi</taxon>
        <taxon>Dikarya</taxon>
        <taxon>Ascomycota</taxon>
        <taxon>Pezizomycotina</taxon>
        <taxon>Sordariomycetes</taxon>
        <taxon>Lulworthiomycetidae</taxon>
        <taxon>Lulworthiales</taxon>
        <taxon>Lulworthiaceae</taxon>
        <taxon>Zalerion</taxon>
    </lineage>
</organism>
<protein>
    <submittedName>
        <fullName evidence="1">Uncharacterized protein</fullName>
    </submittedName>
</protein>
<dbReference type="EMBL" id="JAKWBI020000071">
    <property type="protein sequence ID" value="KAJ2903791.1"/>
    <property type="molecule type" value="Genomic_DNA"/>
</dbReference>
<accession>A0AAD5RUW5</accession>
<proteinExistence type="predicted"/>
<dbReference type="AlphaFoldDB" id="A0AAD5RUW5"/>
<sequence>MEKTRESSPVTKQEKLLEWIYESRPTTARLTEFNPNTRADLMFKLTSSVSKDGEIVNATSATVGFPVADDAKSDDKRKVLNLPPHQTVNGEERPPLLDVDASDDGWIEVFKPGDCAPVEQRVMVPMMNEHLGGTTTEVEGGEEDAESLPDSLVVECSEPLRVDNDDEAGDEGETSHAIYCKENKDGYLGVEFEVGGRSVGYVEGLVTEVSDRVSVGVDKGIGRD</sequence>